<dbReference type="AlphaFoldDB" id="A0A6J4JZP7"/>
<accession>A0A6J4JZP7</accession>
<evidence type="ECO:0000256" key="1">
    <source>
        <dbReference type="SAM" id="MobiDB-lite"/>
    </source>
</evidence>
<dbReference type="EMBL" id="CADCTH010000570">
    <property type="protein sequence ID" value="CAA9291994.1"/>
    <property type="molecule type" value="Genomic_DNA"/>
</dbReference>
<gene>
    <name evidence="2" type="ORF">AVDCRST_MAG54-4529</name>
</gene>
<feature type="non-terminal residue" evidence="2">
    <location>
        <position position="54"/>
    </location>
</feature>
<evidence type="ECO:0000313" key="2">
    <source>
        <dbReference type="EMBL" id="CAA9291994.1"/>
    </source>
</evidence>
<name>A0A6J4JZP7_9PSEU</name>
<feature type="compositionally biased region" description="Low complexity" evidence="1">
    <location>
        <begin position="1"/>
        <end position="16"/>
    </location>
</feature>
<reference evidence="2" key="1">
    <citation type="submission" date="2020-02" db="EMBL/GenBank/DDBJ databases">
        <authorList>
            <person name="Meier V. D."/>
        </authorList>
    </citation>
    <scope>NUCLEOTIDE SEQUENCE</scope>
    <source>
        <strain evidence="2">AVDCRST_MAG54</strain>
    </source>
</reference>
<feature type="region of interest" description="Disordered" evidence="1">
    <location>
        <begin position="1"/>
        <end position="54"/>
    </location>
</feature>
<feature type="non-terminal residue" evidence="2">
    <location>
        <position position="1"/>
    </location>
</feature>
<organism evidence="2">
    <name type="scientific">uncultured Actinomycetospora sp</name>
    <dbReference type="NCBI Taxonomy" id="1135996"/>
    <lineage>
        <taxon>Bacteria</taxon>
        <taxon>Bacillati</taxon>
        <taxon>Actinomycetota</taxon>
        <taxon>Actinomycetes</taxon>
        <taxon>Pseudonocardiales</taxon>
        <taxon>Pseudonocardiaceae</taxon>
        <taxon>Actinomycetospora</taxon>
        <taxon>environmental samples</taxon>
    </lineage>
</organism>
<proteinExistence type="predicted"/>
<protein>
    <submittedName>
        <fullName evidence="2">Uncharacterized protein</fullName>
    </submittedName>
</protein>
<feature type="compositionally biased region" description="Basic residues" evidence="1">
    <location>
        <begin position="17"/>
        <end position="33"/>
    </location>
</feature>
<feature type="compositionally biased region" description="Basic and acidic residues" evidence="1">
    <location>
        <begin position="43"/>
        <end position="54"/>
    </location>
</feature>
<sequence>PRRGPGAPDARPPVARRSGRRHRRGRRRRRPRPGAHAPAARGRTRETRRSDGRL</sequence>